<name>A0AAN9EXD2_CLITE</name>
<organism evidence="1 2">
    <name type="scientific">Clitoria ternatea</name>
    <name type="common">Butterfly pea</name>
    <dbReference type="NCBI Taxonomy" id="43366"/>
    <lineage>
        <taxon>Eukaryota</taxon>
        <taxon>Viridiplantae</taxon>
        <taxon>Streptophyta</taxon>
        <taxon>Embryophyta</taxon>
        <taxon>Tracheophyta</taxon>
        <taxon>Spermatophyta</taxon>
        <taxon>Magnoliopsida</taxon>
        <taxon>eudicotyledons</taxon>
        <taxon>Gunneridae</taxon>
        <taxon>Pentapetalae</taxon>
        <taxon>rosids</taxon>
        <taxon>fabids</taxon>
        <taxon>Fabales</taxon>
        <taxon>Fabaceae</taxon>
        <taxon>Papilionoideae</taxon>
        <taxon>50 kb inversion clade</taxon>
        <taxon>NPAAA clade</taxon>
        <taxon>indigoferoid/millettioid clade</taxon>
        <taxon>Phaseoleae</taxon>
        <taxon>Clitoria</taxon>
    </lineage>
</organism>
<dbReference type="EMBL" id="JAYKXN010000008">
    <property type="protein sequence ID" value="KAK7265559.1"/>
    <property type="molecule type" value="Genomic_DNA"/>
</dbReference>
<sequence>MSAGSQVPRTPMATLKTFRIWSPDIWLTTSNSLTLWHLLNRVTSCSHDSNAYVNSSLMCTLHYYLVVQVFPARRLQHKFLNP</sequence>
<reference evidence="1 2" key="1">
    <citation type="submission" date="2024-01" db="EMBL/GenBank/DDBJ databases">
        <title>The genomes of 5 underutilized Papilionoideae crops provide insights into root nodulation and disease resistance.</title>
        <authorList>
            <person name="Yuan L."/>
        </authorList>
    </citation>
    <scope>NUCLEOTIDE SEQUENCE [LARGE SCALE GENOMIC DNA]</scope>
    <source>
        <strain evidence="1">LY-2023</strain>
        <tissue evidence="1">Leaf</tissue>
    </source>
</reference>
<dbReference type="Proteomes" id="UP001359559">
    <property type="component" value="Unassembled WGS sequence"/>
</dbReference>
<dbReference type="AlphaFoldDB" id="A0AAN9EXD2"/>
<comment type="caution">
    <text evidence="1">The sequence shown here is derived from an EMBL/GenBank/DDBJ whole genome shotgun (WGS) entry which is preliminary data.</text>
</comment>
<accession>A0AAN9EXD2</accession>
<evidence type="ECO:0000313" key="2">
    <source>
        <dbReference type="Proteomes" id="UP001359559"/>
    </source>
</evidence>
<evidence type="ECO:0000313" key="1">
    <source>
        <dbReference type="EMBL" id="KAK7265559.1"/>
    </source>
</evidence>
<keyword evidence="2" id="KW-1185">Reference proteome</keyword>
<gene>
    <name evidence="1" type="ORF">RJT34_33179</name>
</gene>
<protein>
    <submittedName>
        <fullName evidence="1">Uncharacterized protein</fullName>
    </submittedName>
</protein>
<proteinExistence type="predicted"/>